<keyword evidence="4 6" id="KW-1133">Transmembrane helix</keyword>
<evidence type="ECO:0000256" key="5">
    <source>
        <dbReference type="ARBA" id="ARBA00023136"/>
    </source>
</evidence>
<evidence type="ECO:0000256" key="4">
    <source>
        <dbReference type="ARBA" id="ARBA00022989"/>
    </source>
</evidence>
<evidence type="ECO:0000313" key="7">
    <source>
        <dbReference type="EMBL" id="TWB01938.1"/>
    </source>
</evidence>
<feature type="transmembrane region" description="Helical" evidence="6">
    <location>
        <begin position="286"/>
        <end position="308"/>
    </location>
</feature>
<feature type="transmembrane region" description="Helical" evidence="6">
    <location>
        <begin position="199"/>
        <end position="221"/>
    </location>
</feature>
<feature type="transmembrane region" description="Helical" evidence="6">
    <location>
        <begin position="52"/>
        <end position="70"/>
    </location>
</feature>
<protein>
    <recommendedName>
        <fullName evidence="9">Lysylphosphatidylglycerol synthase-like protein</fullName>
    </recommendedName>
</protein>
<evidence type="ECO:0000256" key="2">
    <source>
        <dbReference type="ARBA" id="ARBA00022475"/>
    </source>
</evidence>
<comment type="caution">
    <text evidence="7">The sequence shown here is derived from an EMBL/GenBank/DDBJ whole genome shotgun (WGS) entry which is preliminary data.</text>
</comment>
<evidence type="ECO:0000313" key="8">
    <source>
        <dbReference type="Proteomes" id="UP000319949"/>
    </source>
</evidence>
<keyword evidence="8" id="KW-1185">Reference proteome</keyword>
<reference evidence="7 8" key="1">
    <citation type="submission" date="2019-06" db="EMBL/GenBank/DDBJ databases">
        <title>Genomic Encyclopedia of Type Strains, Phase IV (KMG-V): Genome sequencing to study the core and pangenomes of soil and plant-associated prokaryotes.</title>
        <authorList>
            <person name="Whitman W."/>
        </authorList>
    </citation>
    <scope>NUCLEOTIDE SEQUENCE [LARGE SCALE GENOMIC DNA]</scope>
    <source>
        <strain evidence="7 8">BR 510</strain>
    </source>
</reference>
<dbReference type="GO" id="GO:0005886">
    <property type="term" value="C:plasma membrane"/>
    <property type="evidence" value="ECO:0007669"/>
    <property type="project" value="UniProtKB-SubCell"/>
</dbReference>
<feature type="transmembrane region" description="Helical" evidence="6">
    <location>
        <begin position="254"/>
        <end position="274"/>
    </location>
</feature>
<proteinExistence type="predicted"/>
<comment type="subcellular location">
    <subcellularLocation>
        <location evidence="1">Cell membrane</location>
        <topology evidence="1">Multi-pass membrane protein</topology>
    </subcellularLocation>
</comment>
<keyword evidence="3 6" id="KW-0812">Transmembrane</keyword>
<gene>
    <name evidence="7" type="ORF">FBZ96_103720</name>
</gene>
<feature type="transmembrane region" description="Helical" evidence="6">
    <location>
        <begin position="82"/>
        <end position="103"/>
    </location>
</feature>
<evidence type="ECO:0000256" key="6">
    <source>
        <dbReference type="SAM" id="Phobius"/>
    </source>
</evidence>
<dbReference type="EMBL" id="VITK01000003">
    <property type="protein sequence ID" value="TWB01938.1"/>
    <property type="molecule type" value="Genomic_DNA"/>
</dbReference>
<dbReference type="PANTHER" id="PTHR40277:SF1">
    <property type="entry name" value="BLL5419 PROTEIN"/>
    <property type="match status" value="1"/>
</dbReference>
<evidence type="ECO:0000256" key="1">
    <source>
        <dbReference type="ARBA" id="ARBA00004651"/>
    </source>
</evidence>
<feature type="transmembrane region" description="Helical" evidence="6">
    <location>
        <begin position="328"/>
        <end position="351"/>
    </location>
</feature>
<evidence type="ECO:0000256" key="3">
    <source>
        <dbReference type="ARBA" id="ARBA00022692"/>
    </source>
</evidence>
<dbReference type="Pfam" id="PF03706">
    <property type="entry name" value="LPG_synthase_TM"/>
    <property type="match status" value="1"/>
</dbReference>
<dbReference type="STRING" id="1803665.GCA_001641335_04324"/>
<keyword evidence="5 6" id="KW-0472">Membrane</keyword>
<feature type="transmembrane region" description="Helical" evidence="6">
    <location>
        <begin position="171"/>
        <end position="192"/>
    </location>
</feature>
<dbReference type="PANTHER" id="PTHR40277">
    <property type="entry name" value="BLL5419 PROTEIN"/>
    <property type="match status" value="1"/>
</dbReference>
<evidence type="ECO:0008006" key="9">
    <source>
        <dbReference type="Google" id="ProtNLM"/>
    </source>
</evidence>
<keyword evidence="2" id="KW-1003">Cell membrane</keyword>
<dbReference type="AlphaFoldDB" id="A0A560DXU9"/>
<dbReference type="Proteomes" id="UP000319949">
    <property type="component" value="Unassembled WGS sequence"/>
</dbReference>
<sequence>MTATYNRSDQRADHRYCKIGAKTIPKRPNSARRVGLPRIFANPDHAGEMRRILLSAAKILISAALLYLALRKVNLTELFSRFTVGSLFWIGLAIAITFLQIFVGVLRWREISAECGAPLELARAMRYNVIGSFFNQTLPSAIGGDAVRLWLVARAGAGWRAATYSIFVDRAIGLIALAILIVASLPWSYALITDPHGRSALLLVDLAALAGGLGFLVFGALKWRWLKTWWATHHIHACAVIANRVLFSRGRGPVVSILSLAVHVLTVVIAWCVVQSIAAPVGFSDVFQLVPPVMLITMMPISIAGWGVREATMGLAFGFAGLASNEGVNISLLFGAVYFIVGAVGGLVWILSAEKAAQGSAQLGVPE</sequence>
<dbReference type="InterPro" id="IPR022791">
    <property type="entry name" value="L-PG_synthase/AglD"/>
</dbReference>
<name>A0A560DXU9_9BRAD</name>
<accession>A0A560DXU9</accession>
<organism evidence="7 8">
    <name type="scientific">Bradyrhizobium stylosanthis</name>
    <dbReference type="NCBI Taxonomy" id="1803665"/>
    <lineage>
        <taxon>Bacteria</taxon>
        <taxon>Pseudomonadati</taxon>
        <taxon>Pseudomonadota</taxon>
        <taxon>Alphaproteobacteria</taxon>
        <taxon>Hyphomicrobiales</taxon>
        <taxon>Nitrobacteraceae</taxon>
        <taxon>Bradyrhizobium</taxon>
    </lineage>
</organism>